<evidence type="ECO:0000313" key="1">
    <source>
        <dbReference type="EMBL" id="QPT08582.1"/>
    </source>
</evidence>
<name>A0A7T3A9R1_SPHPI</name>
<dbReference type="AlphaFoldDB" id="A0A7T3A9R1"/>
<gene>
    <name evidence="1" type="ORF">I6G38_17995</name>
</gene>
<proteinExistence type="predicted"/>
<sequence length="121" mass="12804">MANPNRVAGQCKVRVDGDLMDTDGTSTLDLGGPAREAVKGDYQAGSFKESTEPSKVEVNLLVKATTRLADLRAIDNATVIMETDVGQTFVVRNAYVSEVITFNSADGKAKVVFGGPPAEQV</sequence>
<dbReference type="Pfam" id="PF10618">
    <property type="entry name" value="Tail_tube"/>
    <property type="match status" value="1"/>
</dbReference>
<organism evidence="1 2">
    <name type="scientific">Sphingomonas paucimobilis</name>
    <name type="common">Pseudomonas paucimobilis</name>
    <dbReference type="NCBI Taxonomy" id="13689"/>
    <lineage>
        <taxon>Bacteria</taxon>
        <taxon>Pseudomonadati</taxon>
        <taxon>Pseudomonadota</taxon>
        <taxon>Alphaproteobacteria</taxon>
        <taxon>Sphingomonadales</taxon>
        <taxon>Sphingomonadaceae</taxon>
        <taxon>Sphingomonas</taxon>
    </lineage>
</organism>
<protein>
    <submittedName>
        <fullName evidence="1">Phage tail tube protein</fullName>
    </submittedName>
</protein>
<accession>A0A7T3A9R1</accession>
<dbReference type="Proteomes" id="UP000594836">
    <property type="component" value="Chromosome"/>
</dbReference>
<dbReference type="InterPro" id="IPR019596">
    <property type="entry name" value="Phage_Mu_GpM_tail_tub"/>
</dbReference>
<dbReference type="EMBL" id="CP065713">
    <property type="protein sequence ID" value="QPT08582.1"/>
    <property type="molecule type" value="Genomic_DNA"/>
</dbReference>
<reference evidence="1 2" key="1">
    <citation type="submission" date="2020-12" db="EMBL/GenBank/DDBJ databases">
        <title>FDA dAtabase for Regulatory Grade micrObial Sequences (FDA-ARGOS): Supporting development and validation of Infectious Disease Dx tests.</title>
        <authorList>
            <person name="Sproer C."/>
            <person name="Gronow S."/>
            <person name="Severitt S."/>
            <person name="Schroder I."/>
            <person name="Tallon L."/>
            <person name="Sadzewicz L."/>
            <person name="Zhao X."/>
            <person name="Boylan J."/>
            <person name="Ott S."/>
            <person name="Bowen H."/>
            <person name="Vavikolanu K."/>
            <person name="Mehta A."/>
            <person name="Aluvathingal J."/>
            <person name="Nadendla S."/>
            <person name="Lowell S."/>
            <person name="Myers T."/>
            <person name="Yan Y."/>
            <person name="Sichtig H."/>
        </authorList>
    </citation>
    <scope>NUCLEOTIDE SEQUENCE [LARGE SCALE GENOMIC DNA]</scope>
    <source>
        <strain evidence="1 2">FDAARGOS_881</strain>
    </source>
</reference>
<evidence type="ECO:0000313" key="2">
    <source>
        <dbReference type="Proteomes" id="UP000594836"/>
    </source>
</evidence>
<dbReference type="RefSeq" id="WP_197939119.1">
    <property type="nucleotide sequence ID" value="NZ_CP065713.1"/>
</dbReference>